<dbReference type="PANTHER" id="PTHR24363">
    <property type="entry name" value="SERINE/THREONINE PROTEIN KINASE"/>
    <property type="match status" value="1"/>
</dbReference>
<reference evidence="12" key="1">
    <citation type="journal article" date="2015" name="ISME J.">
        <title>Draft Genome Sequence of Streptomyces incarnatus NRRL8089, which Produces the Nucleoside Antibiotic Sinefungin.</title>
        <authorList>
            <person name="Oshima K."/>
            <person name="Hattori M."/>
            <person name="Shimizu H."/>
            <person name="Fukuda K."/>
            <person name="Nemoto M."/>
            <person name="Inagaki K."/>
            <person name="Tamura T."/>
        </authorList>
    </citation>
    <scope>NUCLEOTIDE SEQUENCE</scope>
    <source>
        <strain evidence="12">FACHB-1375</strain>
    </source>
</reference>
<dbReference type="GO" id="GO:0004674">
    <property type="term" value="F:protein serine/threonine kinase activity"/>
    <property type="evidence" value="ECO:0007669"/>
    <property type="project" value="UniProtKB-KW"/>
</dbReference>
<comment type="catalytic activity">
    <reaction evidence="7">
        <text>L-threonyl-[protein] + ATP = O-phospho-L-threonyl-[protein] + ADP + H(+)</text>
        <dbReference type="Rhea" id="RHEA:46608"/>
        <dbReference type="Rhea" id="RHEA-COMP:11060"/>
        <dbReference type="Rhea" id="RHEA-COMP:11605"/>
        <dbReference type="ChEBI" id="CHEBI:15378"/>
        <dbReference type="ChEBI" id="CHEBI:30013"/>
        <dbReference type="ChEBI" id="CHEBI:30616"/>
        <dbReference type="ChEBI" id="CHEBI:61977"/>
        <dbReference type="ChEBI" id="CHEBI:456216"/>
        <dbReference type="EC" id="2.7.11.1"/>
    </reaction>
</comment>
<feature type="region of interest" description="Disordered" evidence="10">
    <location>
        <begin position="287"/>
        <end position="330"/>
    </location>
</feature>
<dbReference type="GO" id="GO:0005524">
    <property type="term" value="F:ATP binding"/>
    <property type="evidence" value="ECO:0007669"/>
    <property type="project" value="UniProtKB-UniRule"/>
</dbReference>
<keyword evidence="13" id="KW-1185">Reference proteome</keyword>
<keyword evidence="5 12" id="KW-0418">Kinase</keyword>
<keyword evidence="6 9" id="KW-0067">ATP-binding</keyword>
<dbReference type="RefSeq" id="WP_190468300.1">
    <property type="nucleotide sequence ID" value="NZ_JACJPW010000060.1"/>
</dbReference>
<evidence type="ECO:0000256" key="7">
    <source>
        <dbReference type="ARBA" id="ARBA00047899"/>
    </source>
</evidence>
<dbReference type="InterPro" id="IPR031975">
    <property type="entry name" value="Pilin_GH"/>
</dbReference>
<evidence type="ECO:0000256" key="8">
    <source>
        <dbReference type="ARBA" id="ARBA00048679"/>
    </source>
</evidence>
<dbReference type="SUPFAM" id="SSF56112">
    <property type="entry name" value="Protein kinase-like (PK-like)"/>
    <property type="match status" value="1"/>
</dbReference>
<feature type="binding site" evidence="9">
    <location>
        <position position="41"/>
    </location>
    <ligand>
        <name>ATP</name>
        <dbReference type="ChEBI" id="CHEBI:30616"/>
    </ligand>
</feature>
<gene>
    <name evidence="12" type="ORF">H6G03_21560</name>
</gene>
<sequence length="575" mass="63094">MSANILGGRYQIIRGLGCGGFGKTYLAEDSHLPGKPHCVVKQFKPKTTDIPTLQIARRLFDTEAEVLYKLGKHDQIPQLFAHFEENEEFYLVQEYVEGNSLCDEILPGHQLDEDFVVSILQDILKILEFVHQQRVIHRDIKPSNLIRRKHDNKIVLIDFGAVKEISTTTVDGHCHTTMTVTVGSPGYMPNEQFAGNPRFCSDIYAVGMIGIQALTGLDPKKLKKDANTDEIIWREWAQVSPGLAYVLDKMVRYDFRQRYESATSALGDLKNLSSYASGMMASTMVTRTPTQIPNSGRKTPSQISTQVGTKKSTPISGRKTPSQISTKLVKSNSTSTVIEHTQSQKHHEIGSTIVANKNKLKPNWIWFVVAGILALLGTQIYSYRQLQSLIAKSSSPTTQVNLQITSPTPQASAIATASPAAQPSAIATASPTPQASATASPTPTPQASAIANVDPTKSAEAKRIVGLINSTQQLFYLENSRFASTWQDLKLNIESRTEDYDYEIIWADRSKALVTATAKKLGLKSYSGVVSMQGETVVDKICETNEPSTAPPRIPQAFGKDFQCPYGSTGVSGLL</sequence>
<reference evidence="12" key="2">
    <citation type="submission" date="2020-08" db="EMBL/GenBank/DDBJ databases">
        <authorList>
            <person name="Chen M."/>
            <person name="Teng W."/>
            <person name="Zhao L."/>
            <person name="Hu C."/>
            <person name="Zhou Y."/>
            <person name="Han B."/>
            <person name="Song L."/>
            <person name="Shu W."/>
        </authorList>
    </citation>
    <scope>NUCLEOTIDE SEQUENCE</scope>
    <source>
        <strain evidence="12">FACHB-1375</strain>
    </source>
</reference>
<evidence type="ECO:0000256" key="2">
    <source>
        <dbReference type="ARBA" id="ARBA00022527"/>
    </source>
</evidence>
<evidence type="ECO:0000313" key="12">
    <source>
        <dbReference type="EMBL" id="MBD2183615.1"/>
    </source>
</evidence>
<keyword evidence="3" id="KW-0808">Transferase</keyword>
<evidence type="ECO:0000259" key="11">
    <source>
        <dbReference type="PROSITE" id="PS50011"/>
    </source>
</evidence>
<protein>
    <recommendedName>
        <fullName evidence="1">non-specific serine/threonine protein kinase</fullName>
        <ecNumber evidence="1">2.7.11.1</ecNumber>
    </recommendedName>
</protein>
<evidence type="ECO:0000256" key="1">
    <source>
        <dbReference type="ARBA" id="ARBA00012513"/>
    </source>
</evidence>
<evidence type="ECO:0000256" key="9">
    <source>
        <dbReference type="PROSITE-ProRule" id="PRU10141"/>
    </source>
</evidence>
<name>A0A926VH59_9CYAN</name>
<keyword evidence="4 9" id="KW-0547">Nucleotide-binding</keyword>
<dbReference type="InterPro" id="IPR000719">
    <property type="entry name" value="Prot_kinase_dom"/>
</dbReference>
<dbReference type="PROSITE" id="PS00107">
    <property type="entry name" value="PROTEIN_KINASE_ATP"/>
    <property type="match status" value="1"/>
</dbReference>
<comment type="catalytic activity">
    <reaction evidence="8">
        <text>L-seryl-[protein] + ATP = O-phospho-L-seryl-[protein] + ADP + H(+)</text>
        <dbReference type="Rhea" id="RHEA:17989"/>
        <dbReference type="Rhea" id="RHEA-COMP:9863"/>
        <dbReference type="Rhea" id="RHEA-COMP:11604"/>
        <dbReference type="ChEBI" id="CHEBI:15378"/>
        <dbReference type="ChEBI" id="CHEBI:29999"/>
        <dbReference type="ChEBI" id="CHEBI:30616"/>
        <dbReference type="ChEBI" id="CHEBI:83421"/>
        <dbReference type="ChEBI" id="CHEBI:456216"/>
        <dbReference type="EC" id="2.7.11.1"/>
    </reaction>
</comment>
<dbReference type="PANTHER" id="PTHR24363:SF0">
    <property type="entry name" value="SERINE_THREONINE KINASE LIKE DOMAIN CONTAINING 1"/>
    <property type="match status" value="1"/>
</dbReference>
<organism evidence="12 13">
    <name type="scientific">Aerosakkonema funiforme FACHB-1375</name>
    <dbReference type="NCBI Taxonomy" id="2949571"/>
    <lineage>
        <taxon>Bacteria</taxon>
        <taxon>Bacillati</taxon>
        <taxon>Cyanobacteriota</taxon>
        <taxon>Cyanophyceae</taxon>
        <taxon>Oscillatoriophycideae</taxon>
        <taxon>Aerosakkonematales</taxon>
        <taxon>Aerosakkonemataceae</taxon>
        <taxon>Aerosakkonema</taxon>
    </lineage>
</organism>
<feature type="domain" description="Protein kinase" evidence="11">
    <location>
        <begin position="10"/>
        <end position="276"/>
    </location>
</feature>
<accession>A0A926VH59</accession>
<dbReference type="PROSITE" id="PS50011">
    <property type="entry name" value="PROTEIN_KINASE_DOM"/>
    <property type="match status" value="1"/>
</dbReference>
<evidence type="ECO:0000256" key="4">
    <source>
        <dbReference type="ARBA" id="ARBA00022741"/>
    </source>
</evidence>
<dbReference type="Pfam" id="PF00069">
    <property type="entry name" value="Pkinase"/>
    <property type="match status" value="1"/>
</dbReference>
<feature type="region of interest" description="Disordered" evidence="10">
    <location>
        <begin position="422"/>
        <end position="449"/>
    </location>
</feature>
<comment type="caution">
    <text evidence="12">The sequence shown here is derived from an EMBL/GenBank/DDBJ whole genome shotgun (WGS) entry which is preliminary data.</text>
</comment>
<dbReference type="SMART" id="SM00220">
    <property type="entry name" value="S_TKc"/>
    <property type="match status" value="1"/>
</dbReference>
<dbReference type="CDD" id="cd14014">
    <property type="entry name" value="STKc_PknB_like"/>
    <property type="match status" value="1"/>
</dbReference>
<evidence type="ECO:0000256" key="5">
    <source>
        <dbReference type="ARBA" id="ARBA00022777"/>
    </source>
</evidence>
<dbReference type="EMBL" id="JACJPW010000060">
    <property type="protein sequence ID" value="MBD2183615.1"/>
    <property type="molecule type" value="Genomic_DNA"/>
</dbReference>
<proteinExistence type="predicted"/>
<dbReference type="InterPro" id="IPR011009">
    <property type="entry name" value="Kinase-like_dom_sf"/>
</dbReference>
<dbReference type="Proteomes" id="UP000641646">
    <property type="component" value="Unassembled WGS sequence"/>
</dbReference>
<evidence type="ECO:0000256" key="6">
    <source>
        <dbReference type="ARBA" id="ARBA00022840"/>
    </source>
</evidence>
<evidence type="ECO:0000256" key="3">
    <source>
        <dbReference type="ARBA" id="ARBA00022679"/>
    </source>
</evidence>
<dbReference type="Pfam" id="PF16734">
    <property type="entry name" value="Pilin_GH"/>
    <property type="match status" value="1"/>
</dbReference>
<dbReference type="AlphaFoldDB" id="A0A926VH59"/>
<evidence type="ECO:0000256" key="10">
    <source>
        <dbReference type="SAM" id="MobiDB-lite"/>
    </source>
</evidence>
<dbReference type="EC" id="2.7.11.1" evidence="1"/>
<evidence type="ECO:0000313" key="13">
    <source>
        <dbReference type="Proteomes" id="UP000641646"/>
    </source>
</evidence>
<dbReference type="InterPro" id="IPR017441">
    <property type="entry name" value="Protein_kinase_ATP_BS"/>
</dbReference>
<keyword evidence="2" id="KW-0723">Serine/threonine-protein kinase</keyword>
<dbReference type="Gene3D" id="1.10.510.10">
    <property type="entry name" value="Transferase(Phosphotransferase) domain 1"/>
    <property type="match status" value="1"/>
</dbReference>